<dbReference type="Gene3D" id="2.60.40.1890">
    <property type="entry name" value="PCu(A)C copper chaperone"/>
    <property type="match status" value="1"/>
</dbReference>
<dbReference type="SUPFAM" id="SSF110087">
    <property type="entry name" value="DR1885-like metal-binding protein"/>
    <property type="match status" value="1"/>
</dbReference>
<proteinExistence type="predicted"/>
<gene>
    <name evidence="2" type="ORF">HH1059_15260</name>
</gene>
<dbReference type="InterPro" id="IPR007410">
    <property type="entry name" value="LpqE-like"/>
</dbReference>
<evidence type="ECO:0000313" key="3">
    <source>
        <dbReference type="Proteomes" id="UP000218890"/>
    </source>
</evidence>
<evidence type="ECO:0000313" key="2">
    <source>
        <dbReference type="EMBL" id="BAU58232.1"/>
    </source>
</evidence>
<dbReference type="RefSeq" id="WP_096409630.1">
    <property type="nucleotide sequence ID" value="NZ_AP017372.2"/>
</dbReference>
<dbReference type="EMBL" id="AP017372">
    <property type="protein sequence ID" value="BAU58232.1"/>
    <property type="molecule type" value="Genomic_DNA"/>
</dbReference>
<dbReference type="Pfam" id="PF04314">
    <property type="entry name" value="PCuAC"/>
    <property type="match status" value="1"/>
</dbReference>
<evidence type="ECO:0000256" key="1">
    <source>
        <dbReference type="SAM" id="MobiDB-lite"/>
    </source>
</evidence>
<dbReference type="PANTHER" id="PTHR36302:SF1">
    <property type="entry name" value="COPPER CHAPERONE PCU(A)C"/>
    <property type="match status" value="1"/>
</dbReference>
<protein>
    <submittedName>
        <fullName evidence="2">Copper metallochaperone</fullName>
    </submittedName>
</protein>
<dbReference type="Proteomes" id="UP000218890">
    <property type="component" value="Chromosome"/>
</dbReference>
<dbReference type="KEGG" id="hhk:HH1059_15260"/>
<dbReference type="InterPro" id="IPR058248">
    <property type="entry name" value="Lxx211020-like"/>
</dbReference>
<organism evidence="2 3">
    <name type="scientific">Halorhodospira halochloris</name>
    <name type="common">Ectothiorhodospira halochloris</name>
    <dbReference type="NCBI Taxonomy" id="1052"/>
    <lineage>
        <taxon>Bacteria</taxon>
        <taxon>Pseudomonadati</taxon>
        <taxon>Pseudomonadota</taxon>
        <taxon>Gammaproteobacteria</taxon>
        <taxon>Chromatiales</taxon>
        <taxon>Ectothiorhodospiraceae</taxon>
        <taxon>Halorhodospira</taxon>
    </lineage>
</organism>
<name>A0A0X8XAW5_HALHR</name>
<keyword evidence="3" id="KW-1185">Reference proteome</keyword>
<sequence length="222" mass="24926">MSLRNWVAIATAALLATPSAVGQDRGGQPREGVRLPILGQDREPIDMLKMRPEEVERELQRREQELRPPTLARALQPLPDIPTDAFDFVEEPTEEPEEQAAEAVEVEGFWVAESRPGEGTIQAELDLANRSESSHSLVYVYTDAAEEAILHITHWIAGVRHVQRLEELHLPPEQRVELRPGGPRLLLVDLRRPLSRGEVVSVTLQFADGSRKTVEAPVHSYY</sequence>
<dbReference type="InterPro" id="IPR036182">
    <property type="entry name" value="PCuAC_sf"/>
</dbReference>
<dbReference type="AlphaFoldDB" id="A0A0X8XAW5"/>
<accession>A0A0X8XAW5</accession>
<feature type="region of interest" description="Disordered" evidence="1">
    <location>
        <begin position="20"/>
        <end position="43"/>
    </location>
</feature>
<reference evidence="2" key="1">
    <citation type="submission" date="2016-02" db="EMBL/GenBank/DDBJ databases">
        <title>Halorhodospira halochloris DSM-1059 complete genome, version 2.</title>
        <authorList>
            <person name="Tsukatani Y."/>
        </authorList>
    </citation>
    <scope>NUCLEOTIDE SEQUENCE</scope>
    <source>
        <strain evidence="2">DSM 1059</strain>
    </source>
</reference>
<dbReference type="PANTHER" id="PTHR36302">
    <property type="entry name" value="BLR7088 PROTEIN"/>
    <property type="match status" value="1"/>
</dbReference>
<dbReference type="OrthoDB" id="9796962at2"/>